<evidence type="ECO:0000313" key="6">
    <source>
        <dbReference type="EMBL" id="PHI31286.1"/>
    </source>
</evidence>
<dbReference type="Pfam" id="PF00126">
    <property type="entry name" value="HTH_1"/>
    <property type="match status" value="1"/>
</dbReference>
<protein>
    <submittedName>
        <fullName evidence="7">D-malate degradation protein R</fullName>
    </submittedName>
    <submittedName>
        <fullName evidence="6">LysR family transcriptional regulator</fullName>
    </submittedName>
</protein>
<dbReference type="PANTHER" id="PTHR30537:SF72">
    <property type="entry name" value="LYSR FAMILY TRANSCRIPTIONAL REGULATOR"/>
    <property type="match status" value="1"/>
</dbReference>
<dbReference type="InterPro" id="IPR005119">
    <property type="entry name" value="LysR_subst-bd"/>
</dbReference>
<evidence type="ECO:0000313" key="7">
    <source>
        <dbReference type="EMBL" id="VFS51579.1"/>
    </source>
</evidence>
<keyword evidence="4" id="KW-0804">Transcription</keyword>
<dbReference type="GO" id="GO:0003700">
    <property type="term" value="F:DNA-binding transcription factor activity"/>
    <property type="evidence" value="ECO:0007669"/>
    <property type="project" value="InterPro"/>
</dbReference>
<dbReference type="FunFam" id="1.10.10.10:FF:000001">
    <property type="entry name" value="LysR family transcriptional regulator"/>
    <property type="match status" value="1"/>
</dbReference>
<dbReference type="Proteomes" id="UP000224974">
    <property type="component" value="Unassembled WGS sequence"/>
</dbReference>
<dbReference type="GO" id="GO:0043565">
    <property type="term" value="F:sequence-specific DNA binding"/>
    <property type="evidence" value="ECO:0007669"/>
    <property type="project" value="TreeGrafter"/>
</dbReference>
<reference evidence="8" key="2">
    <citation type="submission" date="2017-09" db="EMBL/GenBank/DDBJ databases">
        <title>FDA dAtabase for Regulatory Grade micrObial Sequences (FDA-ARGOS): Supporting development and validation of Infectious Disease Dx tests.</title>
        <authorList>
            <person name="Minogue T."/>
            <person name="Wolcott M."/>
            <person name="Wasieloski L."/>
            <person name="Aguilar W."/>
            <person name="Moore D."/>
            <person name="Tallon L."/>
            <person name="Sadzewicz L."/>
            <person name="Ott S."/>
            <person name="Zhao X."/>
            <person name="Nagaraj S."/>
            <person name="Vavikolanu K."/>
            <person name="Aluvathingal J."/>
            <person name="Nadendla S."/>
            <person name="Sichtig H."/>
        </authorList>
    </citation>
    <scope>NUCLEOTIDE SEQUENCE [LARGE SCALE GENOMIC DNA]</scope>
    <source>
        <strain evidence="8">FDAARGOS_387</strain>
    </source>
</reference>
<evidence type="ECO:0000256" key="1">
    <source>
        <dbReference type="ARBA" id="ARBA00009437"/>
    </source>
</evidence>
<dbReference type="PANTHER" id="PTHR30537">
    <property type="entry name" value="HTH-TYPE TRANSCRIPTIONAL REGULATOR"/>
    <property type="match status" value="1"/>
</dbReference>
<keyword evidence="8" id="KW-1185">Reference proteome</keyword>
<evidence type="ECO:0000313" key="9">
    <source>
        <dbReference type="Proteomes" id="UP000373449"/>
    </source>
</evidence>
<dbReference type="OrthoDB" id="9110639at2"/>
<sequence length="300" mass="33904">MENLNEINFFIQVVKEGNFVSAARSCGVAPSTISKSIAKLESRLKVQLFKRSTRSVSLTSVGTQLYHRSLGVLAEIRAIEEEIVSSGNLIAGPIRISLAEQTPLLPAFEALMRAYPLLELELEFTDRLVNVIEEGFDLVIRSGTIQDSRLKMKSLTTFSSKMVASADFLHRFGIPHHPNDLKNYPCLHYRFPHSGKLETWQLREFSDAESMLLPKTLICNHTQTRMQFALSGMGLAWLPDYVIQPALVNNSLCSVLDEYAIRKETLSLLWPADRWLAKRTRTVIDFLSDFFSPDAKLDIL</sequence>
<dbReference type="STRING" id="1111728.GCA_000427805_03769"/>
<dbReference type="InterPro" id="IPR036390">
    <property type="entry name" value="WH_DNA-bd_sf"/>
</dbReference>
<dbReference type="GO" id="GO:0006351">
    <property type="term" value="P:DNA-templated transcription"/>
    <property type="evidence" value="ECO:0007669"/>
    <property type="project" value="TreeGrafter"/>
</dbReference>
<gene>
    <name evidence="7" type="primary">dmlR_15</name>
    <name evidence="6" type="ORF">CRN84_19045</name>
    <name evidence="7" type="ORF">NCTC12282_05226</name>
</gene>
<dbReference type="SUPFAM" id="SSF46785">
    <property type="entry name" value="Winged helix' DNA-binding domain"/>
    <property type="match status" value="1"/>
</dbReference>
<evidence type="ECO:0000313" key="8">
    <source>
        <dbReference type="Proteomes" id="UP000224974"/>
    </source>
</evidence>
<keyword evidence="3" id="KW-0238">DNA-binding</keyword>
<evidence type="ECO:0000256" key="2">
    <source>
        <dbReference type="ARBA" id="ARBA00023015"/>
    </source>
</evidence>
<evidence type="ECO:0000256" key="4">
    <source>
        <dbReference type="ARBA" id="ARBA00023163"/>
    </source>
</evidence>
<dbReference type="Gene3D" id="3.40.190.10">
    <property type="entry name" value="Periplasmic binding protein-like II"/>
    <property type="match status" value="2"/>
</dbReference>
<proteinExistence type="inferred from homology"/>
<name>A0A2C6DJ79_9GAMM</name>
<dbReference type="PROSITE" id="PS50931">
    <property type="entry name" value="HTH_LYSR"/>
    <property type="match status" value="1"/>
</dbReference>
<evidence type="ECO:0000256" key="3">
    <source>
        <dbReference type="ARBA" id="ARBA00023125"/>
    </source>
</evidence>
<dbReference type="InterPro" id="IPR000847">
    <property type="entry name" value="LysR_HTH_N"/>
</dbReference>
<evidence type="ECO:0000259" key="5">
    <source>
        <dbReference type="PROSITE" id="PS50931"/>
    </source>
</evidence>
<dbReference type="Gene3D" id="1.10.10.10">
    <property type="entry name" value="Winged helix-like DNA-binding domain superfamily/Winged helix DNA-binding domain"/>
    <property type="match status" value="1"/>
</dbReference>
<dbReference type="Proteomes" id="UP000373449">
    <property type="component" value="Unassembled WGS sequence"/>
</dbReference>
<dbReference type="EMBL" id="PDDX01000001">
    <property type="protein sequence ID" value="PHI31286.1"/>
    <property type="molecule type" value="Genomic_DNA"/>
</dbReference>
<dbReference type="InterPro" id="IPR036388">
    <property type="entry name" value="WH-like_DNA-bd_sf"/>
</dbReference>
<dbReference type="SUPFAM" id="SSF53850">
    <property type="entry name" value="Periplasmic binding protein-like II"/>
    <property type="match status" value="1"/>
</dbReference>
<keyword evidence="2" id="KW-0805">Transcription regulation</keyword>
<dbReference type="AlphaFoldDB" id="A0A2C6DJ79"/>
<dbReference type="Pfam" id="PF03466">
    <property type="entry name" value="LysR_substrate"/>
    <property type="match status" value="1"/>
</dbReference>
<feature type="domain" description="HTH lysR-type" evidence="5">
    <location>
        <begin position="1"/>
        <end position="59"/>
    </location>
</feature>
<comment type="similarity">
    <text evidence="1">Belongs to the LysR transcriptional regulatory family.</text>
</comment>
<dbReference type="RefSeq" id="WP_029093445.1">
    <property type="nucleotide sequence ID" value="NZ_CAADJA010000002.1"/>
</dbReference>
<dbReference type="InterPro" id="IPR058163">
    <property type="entry name" value="LysR-type_TF_proteobact-type"/>
</dbReference>
<dbReference type="EMBL" id="CAADJA010000002">
    <property type="protein sequence ID" value="VFS51579.1"/>
    <property type="molecule type" value="Genomic_DNA"/>
</dbReference>
<accession>A0A2C6DJ79</accession>
<reference evidence="6" key="1">
    <citation type="submission" date="2017-09" db="EMBL/GenBank/DDBJ databases">
        <title>FDA dAtabase for Regulatory Grade micrObial Sequences (FDA-ARGOS): Supporting development and validation of Infectious Disease Dx tests.</title>
        <authorList>
            <person name="Minogue T."/>
            <person name="Wolcott M."/>
            <person name="Wasieloski L."/>
            <person name="Aguilar W."/>
            <person name="Moore D."/>
            <person name="Tallon L.J."/>
            <person name="Sadzewicz L."/>
            <person name="Ott S."/>
            <person name="Zhao X."/>
            <person name="Nagaraj S."/>
            <person name="Vavikolanu K."/>
            <person name="Aluvathingal J."/>
            <person name="Nadendla S."/>
            <person name="Sichtig H."/>
        </authorList>
    </citation>
    <scope>NUCLEOTIDE SEQUENCE</scope>
    <source>
        <strain evidence="6">FDAARGOS_387</strain>
    </source>
</reference>
<organism evidence="6 8">
    <name type="scientific">Budvicia aquatica</name>
    <dbReference type="NCBI Taxonomy" id="82979"/>
    <lineage>
        <taxon>Bacteria</taxon>
        <taxon>Pseudomonadati</taxon>
        <taxon>Pseudomonadota</taxon>
        <taxon>Gammaproteobacteria</taxon>
        <taxon>Enterobacterales</taxon>
        <taxon>Budviciaceae</taxon>
        <taxon>Budvicia</taxon>
    </lineage>
</organism>
<reference evidence="7 9" key="3">
    <citation type="submission" date="2019-03" db="EMBL/GenBank/DDBJ databases">
        <authorList>
            <consortium name="Pathogen Informatics"/>
        </authorList>
    </citation>
    <scope>NUCLEOTIDE SEQUENCE [LARGE SCALE GENOMIC DNA]</scope>
    <source>
        <strain evidence="7 9">NCTC12282</strain>
    </source>
</reference>